<evidence type="ECO:0000256" key="18">
    <source>
        <dbReference type="ARBA" id="ARBA00051403"/>
    </source>
</evidence>
<evidence type="ECO:0000256" key="21">
    <source>
        <dbReference type="ARBA" id="ARBA00056891"/>
    </source>
</evidence>
<evidence type="ECO:0000256" key="23">
    <source>
        <dbReference type="ARBA" id="ARBA00080244"/>
    </source>
</evidence>
<dbReference type="GO" id="GO:0016323">
    <property type="term" value="C:basolateral plasma membrane"/>
    <property type="evidence" value="ECO:0007669"/>
    <property type="project" value="UniProtKB-SubCell"/>
</dbReference>
<evidence type="ECO:0000256" key="3">
    <source>
        <dbReference type="ARBA" id="ARBA00004638"/>
    </source>
</evidence>
<comment type="function">
    <text evidence="21">Receptor for CM101, a polysaccharide produced by group B Streptococcus with antipathoangiogenic properties.</text>
</comment>
<gene>
    <name evidence="28" type="ORF">KP79_PYT17413</name>
</gene>
<keyword evidence="9 26" id="KW-1133">Transmembrane helix</keyword>
<keyword evidence="5" id="KW-0813">Transport</keyword>
<comment type="catalytic activity">
    <reaction evidence="19">
        <text>L-glutamate(out) = L-glutamate(in)</text>
        <dbReference type="Rhea" id="RHEA:66336"/>
        <dbReference type="ChEBI" id="CHEBI:29985"/>
    </reaction>
    <physiologicalReaction direction="left-to-right" evidence="19">
        <dbReference type="Rhea" id="RHEA:66337"/>
    </physiologicalReaction>
</comment>
<keyword evidence="13" id="KW-0458">Lysosome</keyword>
<dbReference type="PROSITE" id="PS50850">
    <property type="entry name" value="MFS"/>
    <property type="match status" value="1"/>
</dbReference>
<evidence type="ECO:0000256" key="6">
    <source>
        <dbReference type="ARBA" id="ARBA00022475"/>
    </source>
</evidence>
<evidence type="ECO:0000256" key="5">
    <source>
        <dbReference type="ARBA" id="ARBA00022448"/>
    </source>
</evidence>
<feature type="transmembrane region" description="Helical" evidence="26">
    <location>
        <begin position="471"/>
        <end position="493"/>
    </location>
</feature>
<feature type="transmembrane region" description="Helical" evidence="26">
    <location>
        <begin position="301"/>
        <end position="322"/>
    </location>
</feature>
<keyword evidence="6" id="KW-1003">Cell membrane</keyword>
<dbReference type="FunFam" id="1.20.1250.20:FF:000003">
    <property type="entry name" value="Solute carrier family 17 member 3"/>
    <property type="match status" value="1"/>
</dbReference>
<feature type="transmembrane region" description="Helical" evidence="26">
    <location>
        <begin position="201"/>
        <end position="223"/>
    </location>
</feature>
<organism evidence="28 29">
    <name type="scientific">Mizuhopecten yessoensis</name>
    <name type="common">Japanese scallop</name>
    <name type="synonym">Patinopecten yessoensis</name>
    <dbReference type="NCBI Taxonomy" id="6573"/>
    <lineage>
        <taxon>Eukaryota</taxon>
        <taxon>Metazoa</taxon>
        <taxon>Spiralia</taxon>
        <taxon>Lophotrochozoa</taxon>
        <taxon>Mollusca</taxon>
        <taxon>Bivalvia</taxon>
        <taxon>Autobranchia</taxon>
        <taxon>Pteriomorphia</taxon>
        <taxon>Pectinida</taxon>
        <taxon>Pectinoidea</taxon>
        <taxon>Pectinidae</taxon>
        <taxon>Mizuhopecten</taxon>
    </lineage>
</organism>
<feature type="transmembrane region" description="Helical" evidence="26">
    <location>
        <begin position="342"/>
        <end position="363"/>
    </location>
</feature>
<evidence type="ECO:0000256" key="4">
    <source>
        <dbReference type="ARBA" id="ARBA00004656"/>
    </source>
</evidence>
<dbReference type="InterPro" id="IPR011701">
    <property type="entry name" value="MFS"/>
</dbReference>
<evidence type="ECO:0000256" key="9">
    <source>
        <dbReference type="ARBA" id="ARBA00022989"/>
    </source>
</evidence>
<evidence type="ECO:0000256" key="13">
    <source>
        <dbReference type="ARBA" id="ARBA00023228"/>
    </source>
</evidence>
<dbReference type="STRING" id="6573.A0A210QC23"/>
<dbReference type="OrthoDB" id="2985014at2759"/>
<feature type="transmembrane region" description="Helical" evidence="26">
    <location>
        <begin position="375"/>
        <end position="394"/>
    </location>
</feature>
<dbReference type="GO" id="GO:0046942">
    <property type="term" value="P:carboxylic acid transport"/>
    <property type="evidence" value="ECO:0007669"/>
    <property type="project" value="UniProtKB-ARBA"/>
</dbReference>
<feature type="transmembrane region" description="Helical" evidence="26">
    <location>
        <begin position="430"/>
        <end position="451"/>
    </location>
</feature>
<evidence type="ECO:0000256" key="14">
    <source>
        <dbReference type="ARBA" id="ARBA00023329"/>
    </source>
</evidence>
<comment type="catalytic activity">
    <reaction evidence="15">
        <text>2 nitrate(out) + H(+)(out) = 2 nitrate(in) + H(+)(in)</text>
        <dbReference type="Rhea" id="RHEA:71539"/>
        <dbReference type="ChEBI" id="CHEBI:15378"/>
        <dbReference type="ChEBI" id="CHEBI:17632"/>
    </reaction>
    <physiologicalReaction direction="left-to-right" evidence="15">
        <dbReference type="Rhea" id="RHEA:71540"/>
    </physiologicalReaction>
</comment>
<reference evidence="28 29" key="1">
    <citation type="journal article" date="2017" name="Nat. Ecol. Evol.">
        <title>Scallop genome provides insights into evolution of bilaterian karyotype and development.</title>
        <authorList>
            <person name="Wang S."/>
            <person name="Zhang J."/>
            <person name="Jiao W."/>
            <person name="Li J."/>
            <person name="Xun X."/>
            <person name="Sun Y."/>
            <person name="Guo X."/>
            <person name="Huan P."/>
            <person name="Dong B."/>
            <person name="Zhang L."/>
            <person name="Hu X."/>
            <person name="Sun X."/>
            <person name="Wang J."/>
            <person name="Zhao C."/>
            <person name="Wang Y."/>
            <person name="Wang D."/>
            <person name="Huang X."/>
            <person name="Wang R."/>
            <person name="Lv J."/>
            <person name="Li Y."/>
            <person name="Zhang Z."/>
            <person name="Liu B."/>
            <person name="Lu W."/>
            <person name="Hui Y."/>
            <person name="Liang J."/>
            <person name="Zhou Z."/>
            <person name="Hou R."/>
            <person name="Li X."/>
            <person name="Liu Y."/>
            <person name="Li H."/>
            <person name="Ning X."/>
            <person name="Lin Y."/>
            <person name="Zhao L."/>
            <person name="Xing Q."/>
            <person name="Dou J."/>
            <person name="Li Y."/>
            <person name="Mao J."/>
            <person name="Guo H."/>
            <person name="Dou H."/>
            <person name="Li T."/>
            <person name="Mu C."/>
            <person name="Jiang W."/>
            <person name="Fu Q."/>
            <person name="Fu X."/>
            <person name="Miao Y."/>
            <person name="Liu J."/>
            <person name="Yu Q."/>
            <person name="Li R."/>
            <person name="Liao H."/>
            <person name="Li X."/>
            <person name="Kong Y."/>
            <person name="Jiang Z."/>
            <person name="Chourrout D."/>
            <person name="Li R."/>
            <person name="Bao Z."/>
        </authorList>
    </citation>
    <scope>NUCLEOTIDE SEQUENCE [LARGE SCALE GENOMIC DNA]</scope>
    <source>
        <strain evidence="28 29">PY_sf001</strain>
    </source>
</reference>
<feature type="transmembrane region" description="Helical" evidence="26">
    <location>
        <begin position="113"/>
        <end position="134"/>
    </location>
</feature>
<evidence type="ECO:0000256" key="19">
    <source>
        <dbReference type="ARBA" id="ARBA00051447"/>
    </source>
</evidence>
<keyword evidence="29" id="KW-1185">Reference proteome</keyword>
<dbReference type="EMBL" id="NEDP02004220">
    <property type="protein sequence ID" value="OWF46283.1"/>
    <property type="molecule type" value="Genomic_DNA"/>
</dbReference>
<dbReference type="PANTHER" id="PTHR11662">
    <property type="entry name" value="SOLUTE CARRIER FAMILY 17"/>
    <property type="match status" value="1"/>
</dbReference>
<evidence type="ECO:0000256" key="17">
    <source>
        <dbReference type="ARBA" id="ARBA00050625"/>
    </source>
</evidence>
<comment type="catalytic activity">
    <reaction evidence="20">
        <text>D-glucuronate(out) + H(+)(out) = D-glucuronate(in) + H(+)(in)</text>
        <dbReference type="Rhea" id="RHEA:72591"/>
        <dbReference type="ChEBI" id="CHEBI:15378"/>
        <dbReference type="ChEBI" id="CHEBI:58720"/>
    </reaction>
    <physiologicalReaction direction="left-to-right" evidence="20">
        <dbReference type="Rhea" id="RHEA:72592"/>
    </physiologicalReaction>
</comment>
<evidence type="ECO:0000256" key="7">
    <source>
        <dbReference type="ARBA" id="ARBA00022692"/>
    </source>
</evidence>
<sequence>MTKSEYRVGNTEDAEMQFDQEQVPWWTSKRLQLAILGFFGFINVYALRANMSVAVVCMVNWTAVHERQRNSSFGSNDQAMSSSCGLVSAGSNFTEAPKFEDGEFDWNEDIQGYVLGAFFWGYLVTQIPGGWIATRFGGKKVFGVSMMAASVATFITPVAAQTSPMFLIVLRIILGVCSGVTFPAMHALWGSWAPPLERSKLTAFTYAGAQLGNVITLPLSGVLCKYGFAGGWPSIFYVLGMVNLVWVVVWWILASDSPTQHKGITKEERDYINHALSESKHKESGGKLNVPWLKFCTSGPVIAIIIVNIMSDWGAYTLLANIPLYLKEVLKFDIAKNGLYSALPYIVFWAVINIGGWLADYMTRKCFTVTVTRKVVNTVGMIVPALMLIGLGYVDCSSPILAIALLTLAVGLSGFQYSGWLVNHVDIAPVYAGILFGISNSIASVTGFVSQQVVAAIRKLEGMDMRSQWQIVFYVACGMYTFGALVFILLGSGELQPWAMEKKSPEDEDLNEDEGRNVDIELDQICNKESAKVNGHSAALA</sequence>
<keyword evidence="10" id="KW-0770">Synapse</keyword>
<keyword evidence="14" id="KW-0968">Cytoplasmic vesicle</keyword>
<dbReference type="PANTHER" id="PTHR11662:SF399">
    <property type="entry name" value="FI19708P1-RELATED"/>
    <property type="match status" value="1"/>
</dbReference>
<evidence type="ECO:0000256" key="16">
    <source>
        <dbReference type="ARBA" id="ARBA00050554"/>
    </source>
</evidence>
<evidence type="ECO:0000313" key="28">
    <source>
        <dbReference type="EMBL" id="OWF46283.1"/>
    </source>
</evidence>
<evidence type="ECO:0000256" key="1">
    <source>
        <dbReference type="ARBA" id="ARBA00004432"/>
    </source>
</evidence>
<evidence type="ECO:0000313" key="29">
    <source>
        <dbReference type="Proteomes" id="UP000242188"/>
    </source>
</evidence>
<dbReference type="InterPro" id="IPR020846">
    <property type="entry name" value="MFS_dom"/>
</dbReference>
<comment type="catalytic activity">
    <reaction evidence="18">
        <text>N-acetyl-L-aspartyl-L-glutamate(out) = N-acetyl-L-aspartyl-L-glutamate(in)</text>
        <dbReference type="Rhea" id="RHEA:72599"/>
        <dbReference type="ChEBI" id="CHEBI:76931"/>
    </reaction>
    <physiologicalReaction direction="left-to-right" evidence="18">
        <dbReference type="Rhea" id="RHEA:72600"/>
    </physiologicalReaction>
</comment>
<dbReference type="Gene3D" id="1.20.1250.20">
    <property type="entry name" value="MFS general substrate transporter like domains"/>
    <property type="match status" value="2"/>
</dbReference>
<evidence type="ECO:0000256" key="24">
    <source>
        <dbReference type="ARBA" id="ARBA00081195"/>
    </source>
</evidence>
<dbReference type="FunFam" id="1.20.1250.20:FF:000067">
    <property type="entry name" value="sialin isoform X2"/>
    <property type="match status" value="1"/>
</dbReference>
<evidence type="ECO:0000256" key="10">
    <source>
        <dbReference type="ARBA" id="ARBA00023018"/>
    </source>
</evidence>
<evidence type="ECO:0000256" key="8">
    <source>
        <dbReference type="ARBA" id="ARBA00022847"/>
    </source>
</evidence>
<comment type="subcellular location">
    <subcellularLocation>
        <location evidence="2">Basolateral cell membrane</location>
        <topology evidence="2">Multi-pass membrane protein</topology>
    </subcellularLocation>
    <subcellularLocation>
        <location evidence="3">Cytoplasmic vesicle</location>
        <location evidence="3">Secretory vesicle membrane</location>
        <topology evidence="3">Multi-pass membrane protein</topology>
    </subcellularLocation>
    <subcellularLocation>
        <location evidence="1">Cytoplasmic vesicle</location>
        <location evidence="1">Secretory vesicle</location>
        <location evidence="1">Synaptic vesicle membrane</location>
    </subcellularLocation>
    <subcellularLocation>
        <location evidence="4">Lysosome membrane</location>
    </subcellularLocation>
</comment>
<proteinExistence type="predicted"/>
<evidence type="ECO:0000259" key="27">
    <source>
        <dbReference type="PROSITE" id="PS50850"/>
    </source>
</evidence>
<protein>
    <recommendedName>
        <fullName evidence="22">Sialin</fullName>
    </recommendedName>
    <alternativeName>
        <fullName evidence="25">H(+)/nitrate cotransporter</fullName>
    </alternativeName>
    <alternativeName>
        <fullName evidence="23">H(+)/sialic acid cotransporter</fullName>
    </alternativeName>
    <alternativeName>
        <fullName evidence="24">Vesicular excitatory amino acid transporter</fullName>
    </alternativeName>
</protein>
<feature type="transmembrane region" description="Helical" evidence="26">
    <location>
        <begin position="400"/>
        <end position="418"/>
    </location>
</feature>
<dbReference type="InterPro" id="IPR050382">
    <property type="entry name" value="MFS_Na/Anion_cotransporter"/>
</dbReference>
<evidence type="ECO:0000256" key="12">
    <source>
        <dbReference type="ARBA" id="ARBA00023180"/>
    </source>
</evidence>
<evidence type="ECO:0000256" key="25">
    <source>
        <dbReference type="ARBA" id="ARBA00081925"/>
    </source>
</evidence>
<keyword evidence="8" id="KW-0769">Symport</keyword>
<dbReference type="GO" id="GO:0006820">
    <property type="term" value="P:monoatomic anion transport"/>
    <property type="evidence" value="ECO:0007669"/>
    <property type="project" value="TreeGrafter"/>
</dbReference>
<evidence type="ECO:0000256" key="26">
    <source>
        <dbReference type="SAM" id="Phobius"/>
    </source>
</evidence>
<evidence type="ECO:0000256" key="22">
    <source>
        <dbReference type="ARBA" id="ARBA00069713"/>
    </source>
</evidence>
<keyword evidence="12" id="KW-0325">Glycoprotein</keyword>
<accession>A0A210QC23</accession>
<dbReference type="GO" id="GO:0030672">
    <property type="term" value="C:synaptic vesicle membrane"/>
    <property type="evidence" value="ECO:0007669"/>
    <property type="project" value="UniProtKB-SubCell"/>
</dbReference>
<feature type="transmembrane region" description="Helical" evidence="26">
    <location>
        <begin position="166"/>
        <end position="189"/>
    </location>
</feature>
<keyword evidence="11 26" id="KW-0472">Membrane</keyword>
<evidence type="ECO:0000256" key="20">
    <source>
        <dbReference type="ARBA" id="ARBA00051612"/>
    </source>
</evidence>
<comment type="caution">
    <text evidence="28">The sequence shown here is derived from an EMBL/GenBank/DDBJ whole genome shotgun (WGS) entry which is preliminary data.</text>
</comment>
<dbReference type="GO" id="GO:0015293">
    <property type="term" value="F:symporter activity"/>
    <property type="evidence" value="ECO:0007669"/>
    <property type="project" value="UniProtKB-KW"/>
</dbReference>
<dbReference type="Proteomes" id="UP000242188">
    <property type="component" value="Unassembled WGS sequence"/>
</dbReference>
<comment type="catalytic activity">
    <reaction evidence="16">
        <text>L-aspartate(out) = L-aspartate(in)</text>
        <dbReference type="Rhea" id="RHEA:66332"/>
        <dbReference type="ChEBI" id="CHEBI:29991"/>
    </reaction>
    <physiologicalReaction direction="left-to-right" evidence="16">
        <dbReference type="Rhea" id="RHEA:66333"/>
    </physiologicalReaction>
</comment>
<dbReference type="InterPro" id="IPR036259">
    <property type="entry name" value="MFS_trans_sf"/>
</dbReference>
<evidence type="ECO:0000256" key="15">
    <source>
        <dbReference type="ARBA" id="ARBA00050101"/>
    </source>
</evidence>
<feature type="transmembrane region" description="Helical" evidence="26">
    <location>
        <begin position="141"/>
        <end position="160"/>
    </location>
</feature>
<keyword evidence="7 26" id="KW-0812">Transmembrane</keyword>
<dbReference type="Pfam" id="PF07690">
    <property type="entry name" value="MFS_1"/>
    <property type="match status" value="1"/>
</dbReference>
<feature type="transmembrane region" description="Helical" evidence="26">
    <location>
        <begin position="235"/>
        <end position="253"/>
    </location>
</feature>
<dbReference type="CDD" id="cd17318">
    <property type="entry name" value="MFS_SLC17"/>
    <property type="match status" value="1"/>
</dbReference>
<dbReference type="SUPFAM" id="SSF103473">
    <property type="entry name" value="MFS general substrate transporter"/>
    <property type="match status" value="1"/>
</dbReference>
<dbReference type="AlphaFoldDB" id="A0A210QC23"/>
<name>A0A210QC23_MIZYE</name>
<dbReference type="GO" id="GO:0005765">
    <property type="term" value="C:lysosomal membrane"/>
    <property type="evidence" value="ECO:0007669"/>
    <property type="project" value="UniProtKB-SubCell"/>
</dbReference>
<evidence type="ECO:0000256" key="11">
    <source>
        <dbReference type="ARBA" id="ARBA00023136"/>
    </source>
</evidence>
<evidence type="ECO:0000256" key="2">
    <source>
        <dbReference type="ARBA" id="ARBA00004554"/>
    </source>
</evidence>
<comment type="catalytic activity">
    <reaction evidence="17">
        <text>N-acetylneuraminate(in) + H(+)(in) = N-acetylneuraminate(out) + H(+)(out)</text>
        <dbReference type="Rhea" id="RHEA:28987"/>
        <dbReference type="ChEBI" id="CHEBI:15378"/>
        <dbReference type="ChEBI" id="CHEBI:35418"/>
    </reaction>
    <physiologicalReaction direction="right-to-left" evidence="17">
        <dbReference type="Rhea" id="RHEA:28989"/>
    </physiologicalReaction>
</comment>
<feature type="domain" description="Major facilitator superfamily (MFS) profile" evidence="27">
    <location>
        <begin position="29"/>
        <end position="495"/>
    </location>
</feature>